<dbReference type="InterPro" id="IPR023828">
    <property type="entry name" value="Peptidase_S8_Ser-AS"/>
</dbReference>
<comment type="caution">
    <text evidence="20">The sequence shown here is derived from an EMBL/GenBank/DDBJ whole genome shotgun (WGS) entry which is preliminary data.</text>
</comment>
<dbReference type="SUPFAM" id="SSF47323">
    <property type="entry name" value="Anticodon-binding domain of a subclass of class I aminoacyl-tRNA synthetases"/>
    <property type="match status" value="1"/>
</dbReference>
<dbReference type="NCBIfam" id="TIGR00395">
    <property type="entry name" value="leuS_arch"/>
    <property type="match status" value="1"/>
</dbReference>
<dbReference type="GO" id="GO:0005524">
    <property type="term" value="F:ATP binding"/>
    <property type="evidence" value="ECO:0007669"/>
    <property type="project" value="UniProtKB-KW"/>
</dbReference>
<evidence type="ECO:0000256" key="15">
    <source>
        <dbReference type="RuleBase" id="RU003355"/>
    </source>
</evidence>
<dbReference type="CDD" id="cd07473">
    <property type="entry name" value="Peptidases_S8_Subtilisin_like"/>
    <property type="match status" value="1"/>
</dbReference>
<dbReference type="Gene3D" id="1.10.10.720">
    <property type="entry name" value="leucyl-tRNA synthetase"/>
    <property type="match status" value="1"/>
</dbReference>
<dbReference type="EMBL" id="CAMXCT020001015">
    <property type="protein sequence ID" value="CAL1139133.1"/>
    <property type="molecule type" value="Genomic_DNA"/>
</dbReference>
<dbReference type="InterPro" id="IPR023827">
    <property type="entry name" value="Peptidase_S8_Asp-AS"/>
</dbReference>
<dbReference type="InterPro" id="IPR008999">
    <property type="entry name" value="Actin-crosslinking"/>
</dbReference>
<evidence type="ECO:0000313" key="22">
    <source>
        <dbReference type="Proteomes" id="UP001152797"/>
    </source>
</evidence>
<keyword evidence="9" id="KW-0648">Protein biosynthesis</keyword>
<dbReference type="PROSITE" id="PS00138">
    <property type="entry name" value="SUBTILASE_SER"/>
    <property type="match status" value="1"/>
</dbReference>
<dbReference type="Proteomes" id="UP001152797">
    <property type="component" value="Unassembled WGS sequence"/>
</dbReference>
<gene>
    <name evidence="20" type="ORF">C1SCF055_LOCUS13174</name>
</gene>
<evidence type="ECO:0000256" key="4">
    <source>
        <dbReference type="ARBA" id="ARBA00022670"/>
    </source>
</evidence>
<evidence type="ECO:0000256" key="12">
    <source>
        <dbReference type="ARBA" id="ARBA00023619"/>
    </source>
</evidence>
<dbReference type="Gene3D" id="3.90.740.10">
    <property type="entry name" value="Valyl/Leucyl/Isoleucyl-tRNA synthetase, editing domain"/>
    <property type="match status" value="1"/>
</dbReference>
<feature type="compositionally biased region" description="Low complexity" evidence="16">
    <location>
        <begin position="2470"/>
        <end position="2493"/>
    </location>
</feature>
<dbReference type="InterPro" id="IPR014729">
    <property type="entry name" value="Rossmann-like_a/b/a_fold"/>
</dbReference>
<reference evidence="21 22" key="2">
    <citation type="submission" date="2024-05" db="EMBL/GenBank/DDBJ databases">
        <authorList>
            <person name="Chen Y."/>
            <person name="Shah S."/>
            <person name="Dougan E. K."/>
            <person name="Thang M."/>
            <person name="Chan C."/>
        </authorList>
    </citation>
    <scope>NUCLEOTIDE SEQUENCE [LARGE SCALE GENOMIC DNA]</scope>
</reference>
<keyword evidence="22" id="KW-1185">Reference proteome</keyword>
<dbReference type="PANTHER" id="PTHR45794:SF1">
    <property type="entry name" value="LEUCINE--TRNA LIGASE, CYTOPLASMIC"/>
    <property type="match status" value="1"/>
</dbReference>
<evidence type="ECO:0000259" key="17">
    <source>
        <dbReference type="Pfam" id="PF00082"/>
    </source>
</evidence>
<feature type="domain" description="Aminoacyl-tRNA synthetase class Ia" evidence="18">
    <location>
        <begin position="47"/>
        <end position="126"/>
    </location>
</feature>
<dbReference type="EC" id="3.4.21.62" evidence="12"/>
<evidence type="ECO:0000256" key="6">
    <source>
        <dbReference type="ARBA" id="ARBA00022801"/>
    </source>
</evidence>
<reference evidence="20" key="1">
    <citation type="submission" date="2022-10" db="EMBL/GenBank/DDBJ databases">
        <authorList>
            <person name="Chen Y."/>
            <person name="Dougan E. K."/>
            <person name="Chan C."/>
            <person name="Rhodes N."/>
            <person name="Thang M."/>
        </authorList>
    </citation>
    <scope>NUCLEOTIDE SEQUENCE</scope>
</reference>
<dbReference type="PROSITE" id="PS00136">
    <property type="entry name" value="SUBTILASE_ASP"/>
    <property type="match status" value="1"/>
</dbReference>
<dbReference type="Gene3D" id="1.10.730.10">
    <property type="entry name" value="Isoleucyl-tRNA Synthetase, Domain 1"/>
    <property type="match status" value="1"/>
</dbReference>
<dbReference type="CDD" id="cd00257">
    <property type="entry name" value="beta-trefoil_FSCN-like"/>
    <property type="match status" value="1"/>
</dbReference>
<feature type="active site" description="Charge relay system" evidence="14">
    <location>
        <position position="1641"/>
    </location>
</feature>
<dbReference type="InterPro" id="IPR000209">
    <property type="entry name" value="Peptidase_S8/S53_dom"/>
</dbReference>
<comment type="similarity">
    <text evidence="14 15">Belongs to the peptidase S8 family.</text>
</comment>
<dbReference type="Gene3D" id="2.80.10.50">
    <property type="match status" value="1"/>
</dbReference>
<comment type="catalytic activity">
    <reaction evidence="11">
        <text>Hydrolysis of proteins with broad specificity for peptide bonds, and a preference for a large uncharged residue in P1. Hydrolyzes peptide amides.</text>
        <dbReference type="EC" id="3.4.21.62"/>
    </reaction>
</comment>
<dbReference type="InterPro" id="IPR036852">
    <property type="entry name" value="Peptidase_S8/S53_dom_sf"/>
</dbReference>
<dbReference type="Pfam" id="PF08264">
    <property type="entry name" value="Anticodon_1"/>
    <property type="match status" value="1"/>
</dbReference>
<keyword evidence="4 14" id="KW-0645">Protease</keyword>
<evidence type="ECO:0000256" key="16">
    <source>
        <dbReference type="SAM" id="MobiDB-lite"/>
    </source>
</evidence>
<dbReference type="Gene3D" id="3.40.50.620">
    <property type="entry name" value="HUPs"/>
    <property type="match status" value="2"/>
</dbReference>
<dbReference type="FunFam" id="3.90.740.10:FF:000001">
    <property type="entry name" value="Leucine--tRNA ligase, cytoplasmic"/>
    <property type="match status" value="1"/>
</dbReference>
<dbReference type="PROSITE" id="PS00137">
    <property type="entry name" value="SUBTILASE_HIS"/>
    <property type="match status" value="1"/>
</dbReference>
<dbReference type="PRINTS" id="PR00723">
    <property type="entry name" value="SUBTILISIN"/>
</dbReference>
<comment type="similarity">
    <text evidence="1">Belongs to the class-I aminoacyl-tRNA synthetase family.</text>
</comment>
<dbReference type="Gene3D" id="3.40.50.200">
    <property type="entry name" value="Peptidase S8/S53 domain"/>
    <property type="match status" value="1"/>
</dbReference>
<dbReference type="InterPro" id="IPR034204">
    <property type="entry name" value="PfSUB1-like_cat_dom"/>
</dbReference>
<dbReference type="GO" id="GO:0002161">
    <property type="term" value="F:aminoacyl-tRNA deacylase activity"/>
    <property type="evidence" value="ECO:0007669"/>
    <property type="project" value="InterPro"/>
</dbReference>
<accession>A0A9P1FRI7</accession>
<feature type="compositionally biased region" description="Polar residues" evidence="16">
    <location>
        <begin position="1229"/>
        <end position="1244"/>
    </location>
</feature>
<keyword evidence="10" id="KW-0030">Aminoacyl-tRNA synthetase</keyword>
<feature type="region of interest" description="Disordered" evidence="16">
    <location>
        <begin position="2672"/>
        <end position="2691"/>
    </location>
</feature>
<dbReference type="SUPFAM" id="SSF50677">
    <property type="entry name" value="ValRS/IleRS/LeuRS editing domain"/>
    <property type="match status" value="1"/>
</dbReference>
<feature type="region of interest" description="Disordered" evidence="16">
    <location>
        <begin position="1208"/>
        <end position="1244"/>
    </location>
</feature>
<evidence type="ECO:0000256" key="5">
    <source>
        <dbReference type="ARBA" id="ARBA00022741"/>
    </source>
</evidence>
<evidence type="ECO:0000256" key="1">
    <source>
        <dbReference type="ARBA" id="ARBA00005594"/>
    </source>
</evidence>
<dbReference type="SUPFAM" id="SSF52743">
    <property type="entry name" value="Subtilisin-like"/>
    <property type="match status" value="1"/>
</dbReference>
<feature type="active site" description="Charge relay system" evidence="14">
    <location>
        <position position="1696"/>
    </location>
</feature>
<feature type="domain" description="Aminoacyl-tRNA synthetase class Ia" evidence="18">
    <location>
        <begin position="313"/>
        <end position="879"/>
    </location>
</feature>
<evidence type="ECO:0000256" key="2">
    <source>
        <dbReference type="ARBA" id="ARBA00013164"/>
    </source>
</evidence>
<keyword evidence="5" id="KW-0547">Nucleotide-binding</keyword>
<dbReference type="PROSITE" id="PS00178">
    <property type="entry name" value="AA_TRNA_LIGASE_I"/>
    <property type="match status" value="1"/>
</dbReference>
<dbReference type="PANTHER" id="PTHR45794">
    <property type="entry name" value="LEUCYL-TRNA SYNTHETASE"/>
    <property type="match status" value="1"/>
</dbReference>
<keyword evidence="6 14" id="KW-0378">Hydrolase</keyword>
<dbReference type="EC" id="6.1.1.4" evidence="2"/>
<feature type="region of interest" description="Disordered" evidence="16">
    <location>
        <begin position="2470"/>
        <end position="2503"/>
    </location>
</feature>
<dbReference type="InterPro" id="IPR004493">
    <property type="entry name" value="Leu-tRNA-synth_Ia_arc/euk"/>
</dbReference>
<keyword evidence="7 14" id="KW-0720">Serine protease</keyword>
<proteinExistence type="inferred from homology"/>
<evidence type="ECO:0000313" key="21">
    <source>
        <dbReference type="EMBL" id="CAL4773070.1"/>
    </source>
</evidence>
<keyword evidence="8" id="KW-0067">ATP-binding</keyword>
<dbReference type="Gene3D" id="3.30.2320.20">
    <property type="entry name" value="Class I aminoacyl-tRNA synthetases (RS)"/>
    <property type="match status" value="1"/>
</dbReference>
<sequence length="2734" mass="299177">MPIGRLGRRGLFISRAVCTARARKPAMAEGKQSTARRDLLQQIEVDVQKKWEENKVFECDAPDSSSEKFMCTFPYPYMNGLLHIGHAFSLTKAIFAAHFNRLLGKKVLFPFGFHCTGMPIQAAANKLSREFEVYGSPYPIFPPGRPTPKESAEGVIELDDEGVTMLWKAPPSSSKKAIKEYIAYVKVKDGEFKEVRRIPHPSADVLKAGGNKVKAVLPVESGGCVYKVEALLEDGSKCPPSPISDEVSVDAAPKDKKSGAAGGKRVAKKILAKSGDAAFQYEILKAMGLTAEEIPKFVDPLFWLQYFPPLGVRDLKRFGCPVDFRRSFITTSANSFYDSFIRWQFRKLQKSEKIGFGKRPTIFSEMDKQACMDHDRAEGEGVAPQEYTAIKIELLASEWTSAMQKSLKKGSKVYLLAATLRAETMPGQTNCWILPTGQYGCFEAPENQVYVTSHRAARNMSFQDILMPWGKPKCLMEVSGQELLGKKVVAPTTKYKYVHILPLPTIKMDKGTGIVTSVPSDSPDDYAAYMDLMKSDKKREYFGVKKEWVDGFELIPIIDVEIDGEVRGMAAQYVCEKLGVQSINDRVKLAEAHDTCYKLGFDKGIMSLGPFKGQPVKKAKFEFRNVMIKDKQAFTYSEPEKKVVSRSGDECVVASIDQWYLKYGEESWRGQIEGHLQSSNFVSYNDRIKESFEDAIGWLKEWACSRSFGLGTQVPWDEQFVIESLSDSTIYMAYYTVGHLLHGEENLDGKKGSPEGIKAEDLTDEVWDFVFLNGPMPKKSKIPQKLMEKMRKEFRFWYPMDLRVSGKDLIQNHLTMALYNHACVWEKEPELWPKSFFCNGWLLVNNEKMSKSKGNFFTVDEIIKLYSADTVRLAMANSGDTLEPANFDQSVCNKAVLTLAVFLDLMKSMVSGSEPLDAGAEDGRFVDVWFANEMNRLVQEGKKFYESMYYREALRTCYFEFTSMFDQYRDICKAAGIAPNKALTLRYLEWQMIILSPICPHFCEHGWSILGKPGSVLDSRFPSPTKPVEISLTKQGDYMFNKVPHDFIKLLEKASKGGTAKSAVVYVAKEYPDWKKTVLAKLRKFHGEKKLPLVAQEDMKDNPEAAQQWKNIMTDLMQDASLKPFGKHLGPFAAFKRDEAVASGASALDASLPFDEFALVTENVAYLKQKLQADVEVRTADSLASPDHKDAAANAQPGKPGIFFVTEQGAKGGGGGKAKAAAKADSKPAKTNGTAPNGSSEKVSTITDVKKLNEHLSTRTGHIAGAMIAGPGRGIPRVKTGDFQNWGQVLPPTSPSHVFGSAAAVGAMKAVLALILAVGFTLRCAAQSILAYKEKVSESRIIVRYPEGSSEEQLAQYVARLERIRGVRRAEPLHRLDMAVVLCHAGADEDAILEAIDAEKPVELAVPDSWVYAFGGRKDAQCASHPECRAFSLQGECCPAPDGVLMACCALPAPKRPARPQHKSTISLQSVHGGFITVSKIGVVGWRGKKTDPDAQFHLEAHPDGYVSLMSNHDTYLVTSPSGQLVAWHRGHREADDWEKFKLIYNSDDTISLRSKVSDKHVSLENSSSDMLSATTEKVEISERFLVTMRHGEEAEVPNDQSLSKLWAMDHFGDRDIDAFEAWKMFNPKPQAEGVIVAIIDTGIDYTHPDLRDSMWVNPHEIPGNGIDDDGNGIVDDIHGVDFTNNDGDPMDDQMHGSHCAGTVAAKGNNTLGIAGVAWKGAKLMALKFLDGTGGGRTSDAVKSMNYAVAMGAQILSNSWGGGGSSSALRVAIERAEHAGTLFLAAAGNDGLNNDELPSYPANYPMENIISVASTTQNGDLSLFSCYGKKSVDLAAPGSDIYSTIPNGKYASLSGTSMATPHVAGVAAMVWMMRPEFSMVQVKEILLRSTVPEKALENAVVTGGRLNARRALALAAIYPAPRPPIHAPSHLTFVDTNPAVGRIGGDAVITTPEDQSDVEHYSLHFLSSAGVLMERIGRANVSNQPSIQLTLANLTIPRFAKKIAAVAVNSSGRMPAETAAVLDIEDYGVPQDGPGAVAFKGDADVRGGVVSGEVRLRRAGNEATVSHYNIYWQKGWQKNLLGSVPAIGFLATRCTGDCAVLNTTREDGVQRYHREAYGNNELAVITFSGPAKVKITKFLTESYYDYLEIAGNRVSGTDVELPKVVEVPAGEQTITWLSDHSEGEGGWTFELWQEGEQASFSLPGVQADGTSKVEVVAAYGKTELWQAAQSCQVSDFDLKTMPPSEAFLPSSVDFPDEHVDQGMVSGTMTLHLPKVENVKSVVTSYVVYFADLHGNRLGKEWHLPIEGGRPTLELRLDAVALPMGAQWIMVSGENSAGRGPPLRSKLVDIVRSRPVHANFSGDEDPVELQIEGRVMITPAQNPTNVIAYSIYLAKDAQKRTLLGRVAASGSKAVTFKLHAAYKAGQHLLVVSSYSDLDMEEGVVIPVEDFVEAYNDGYSWYDWGGYGSHAAAGAGRPSRPQNRSRPSAPRASPGSPGGSQQGPRRLREFWLEPKRSINDFQLLWSDEALGSLPVLTSGRLPRETGRPAIFCMLIIHGFLRKTAGDASGPLFRPQFVPPSVEQRQGIAETLADALPGVEHGQVKLSLGRASRSVTPADSADLVIDFEILPPRKATAESIQLFFDRVEAKLILLSQGGVAASRLASSLVSRRISMGEPQQVAPPSGPSGHGHARLLSEQPENVATPSSDAQKVQLPVLAGVFGLVALMAAGSESGFR</sequence>
<evidence type="ECO:0000313" key="20">
    <source>
        <dbReference type="EMBL" id="CAI3985758.1"/>
    </source>
</evidence>
<feature type="active site" description="Charge relay system" evidence="14">
    <location>
        <position position="1857"/>
    </location>
</feature>
<evidence type="ECO:0000256" key="3">
    <source>
        <dbReference type="ARBA" id="ARBA00022598"/>
    </source>
</evidence>
<organism evidence="20">
    <name type="scientific">Cladocopium goreaui</name>
    <dbReference type="NCBI Taxonomy" id="2562237"/>
    <lineage>
        <taxon>Eukaryota</taxon>
        <taxon>Sar</taxon>
        <taxon>Alveolata</taxon>
        <taxon>Dinophyceae</taxon>
        <taxon>Suessiales</taxon>
        <taxon>Symbiodiniaceae</taxon>
        <taxon>Cladocopium</taxon>
    </lineage>
</organism>
<evidence type="ECO:0000256" key="7">
    <source>
        <dbReference type="ARBA" id="ARBA00022825"/>
    </source>
</evidence>
<evidence type="ECO:0000259" key="18">
    <source>
        <dbReference type="Pfam" id="PF00133"/>
    </source>
</evidence>
<dbReference type="InterPro" id="IPR009008">
    <property type="entry name" value="Val/Leu/Ile-tRNA-synth_edit"/>
</dbReference>
<evidence type="ECO:0000256" key="9">
    <source>
        <dbReference type="ARBA" id="ARBA00022917"/>
    </source>
</evidence>
<dbReference type="InterPro" id="IPR015500">
    <property type="entry name" value="Peptidase_S8_subtilisin-rel"/>
</dbReference>
<feature type="domain" description="Peptidase S8/S53" evidence="17">
    <location>
        <begin position="1633"/>
        <end position="1897"/>
    </location>
</feature>
<dbReference type="InterPro" id="IPR009080">
    <property type="entry name" value="tRNAsynth_Ia_anticodon-bd"/>
</dbReference>
<dbReference type="InterPro" id="IPR001412">
    <property type="entry name" value="aa-tRNA-synth_I_CS"/>
</dbReference>
<dbReference type="PROSITE" id="PS51892">
    <property type="entry name" value="SUBTILASE"/>
    <property type="match status" value="1"/>
</dbReference>
<evidence type="ECO:0000256" key="11">
    <source>
        <dbReference type="ARBA" id="ARBA00023529"/>
    </source>
</evidence>
<dbReference type="Pfam" id="PF00082">
    <property type="entry name" value="Peptidase_S8"/>
    <property type="match status" value="1"/>
</dbReference>
<evidence type="ECO:0000259" key="19">
    <source>
        <dbReference type="Pfam" id="PF08264"/>
    </source>
</evidence>
<keyword evidence="3" id="KW-0436">Ligase</keyword>
<dbReference type="GO" id="GO:0006429">
    <property type="term" value="P:leucyl-tRNA aminoacylation"/>
    <property type="evidence" value="ECO:0007669"/>
    <property type="project" value="InterPro"/>
</dbReference>
<dbReference type="SUPFAM" id="SSF50405">
    <property type="entry name" value="Actin-crosslinking proteins"/>
    <property type="match status" value="1"/>
</dbReference>
<dbReference type="GO" id="GO:0006508">
    <property type="term" value="P:proteolysis"/>
    <property type="evidence" value="ECO:0007669"/>
    <property type="project" value="UniProtKB-KW"/>
</dbReference>
<dbReference type="EMBL" id="CAMXCT010001015">
    <property type="protein sequence ID" value="CAI3985758.1"/>
    <property type="molecule type" value="Genomic_DNA"/>
</dbReference>
<dbReference type="GO" id="GO:0004823">
    <property type="term" value="F:leucine-tRNA ligase activity"/>
    <property type="evidence" value="ECO:0007669"/>
    <property type="project" value="UniProtKB-EC"/>
</dbReference>
<dbReference type="Pfam" id="PF00133">
    <property type="entry name" value="tRNA-synt_1"/>
    <property type="match status" value="2"/>
</dbReference>
<dbReference type="EMBL" id="CAMXCT030001015">
    <property type="protein sequence ID" value="CAL4773070.1"/>
    <property type="molecule type" value="Genomic_DNA"/>
</dbReference>
<dbReference type="OrthoDB" id="10249672at2759"/>
<feature type="domain" description="Methionyl/Valyl/Leucyl/Isoleucyl-tRNA synthetase anticodon-binding" evidence="19">
    <location>
        <begin position="927"/>
        <end position="1039"/>
    </location>
</feature>
<dbReference type="GO" id="GO:0004252">
    <property type="term" value="F:serine-type endopeptidase activity"/>
    <property type="evidence" value="ECO:0007669"/>
    <property type="project" value="UniProtKB-UniRule"/>
</dbReference>
<dbReference type="SUPFAM" id="SSF52374">
    <property type="entry name" value="Nucleotidylyl transferase"/>
    <property type="match status" value="1"/>
</dbReference>
<dbReference type="InterPro" id="IPR002300">
    <property type="entry name" value="aa-tRNA-synth_Ia"/>
</dbReference>
<dbReference type="InterPro" id="IPR022398">
    <property type="entry name" value="Peptidase_S8_His-AS"/>
</dbReference>
<evidence type="ECO:0000256" key="13">
    <source>
        <dbReference type="ARBA" id="ARBA00030520"/>
    </source>
</evidence>
<evidence type="ECO:0000256" key="10">
    <source>
        <dbReference type="ARBA" id="ARBA00023146"/>
    </source>
</evidence>
<evidence type="ECO:0000256" key="8">
    <source>
        <dbReference type="ARBA" id="ARBA00022840"/>
    </source>
</evidence>
<protein>
    <recommendedName>
        <fullName evidence="13">Leucyl-tRNA synthetase</fullName>
        <ecNumber evidence="12">3.4.21.62</ecNumber>
        <ecNumber evidence="2">6.1.1.4</ecNumber>
    </recommendedName>
</protein>
<dbReference type="InterPro" id="IPR013155">
    <property type="entry name" value="M/V/L/I-tRNA-synth_anticd-bd"/>
</dbReference>
<name>A0A9P1FRI7_9DINO</name>
<evidence type="ECO:0000256" key="14">
    <source>
        <dbReference type="PROSITE-ProRule" id="PRU01240"/>
    </source>
</evidence>